<dbReference type="Pfam" id="PF04542">
    <property type="entry name" value="Sigma70_r2"/>
    <property type="match status" value="1"/>
</dbReference>
<dbReference type="SUPFAM" id="SSF88659">
    <property type="entry name" value="Sigma3 and sigma4 domains of RNA polymerase sigma factors"/>
    <property type="match status" value="1"/>
</dbReference>
<evidence type="ECO:0000256" key="1">
    <source>
        <dbReference type="ARBA" id="ARBA00023015"/>
    </source>
</evidence>
<keyword evidence="4" id="KW-0804">Transcription</keyword>
<accession>D0LTM8</accession>
<dbReference type="HOGENOM" id="CLU_014793_8_2_7"/>
<keyword evidence="8" id="KW-1185">Reference proteome</keyword>
<evidence type="ECO:0000313" key="8">
    <source>
        <dbReference type="Proteomes" id="UP000001880"/>
    </source>
</evidence>
<dbReference type="OrthoDB" id="9799825at2"/>
<dbReference type="GO" id="GO:0003677">
    <property type="term" value="F:DNA binding"/>
    <property type="evidence" value="ECO:0007669"/>
    <property type="project" value="UniProtKB-KW"/>
</dbReference>
<dbReference type="Pfam" id="PF04545">
    <property type="entry name" value="Sigma70_r4"/>
    <property type="match status" value="1"/>
</dbReference>
<reference evidence="7 8" key="1">
    <citation type="journal article" date="2010" name="Stand. Genomic Sci.">
        <title>Complete genome sequence of Haliangium ochraceum type strain (SMP-2).</title>
        <authorList>
            <consortium name="US DOE Joint Genome Institute (JGI-PGF)"/>
            <person name="Ivanova N."/>
            <person name="Daum C."/>
            <person name="Lang E."/>
            <person name="Abt B."/>
            <person name="Kopitz M."/>
            <person name="Saunders E."/>
            <person name="Lapidus A."/>
            <person name="Lucas S."/>
            <person name="Glavina Del Rio T."/>
            <person name="Nolan M."/>
            <person name="Tice H."/>
            <person name="Copeland A."/>
            <person name="Cheng J.F."/>
            <person name="Chen F."/>
            <person name="Bruce D."/>
            <person name="Goodwin L."/>
            <person name="Pitluck S."/>
            <person name="Mavromatis K."/>
            <person name="Pati A."/>
            <person name="Mikhailova N."/>
            <person name="Chen A."/>
            <person name="Palaniappan K."/>
            <person name="Land M."/>
            <person name="Hauser L."/>
            <person name="Chang Y.J."/>
            <person name="Jeffries C.D."/>
            <person name="Detter J.C."/>
            <person name="Brettin T."/>
            <person name="Rohde M."/>
            <person name="Goker M."/>
            <person name="Bristow J."/>
            <person name="Markowitz V."/>
            <person name="Eisen J.A."/>
            <person name="Hugenholtz P."/>
            <person name="Kyrpides N.C."/>
            <person name="Klenk H.P."/>
        </authorList>
    </citation>
    <scope>NUCLEOTIDE SEQUENCE [LARGE SCALE GENOMIC DNA]</scope>
    <source>
        <strain evidence="8">DSM 14365 / CIP 107738 / JCM 11303 / AJ 13395 / SMP-2</strain>
    </source>
</reference>
<dbReference type="InterPro" id="IPR014284">
    <property type="entry name" value="RNA_pol_sigma-70_dom"/>
</dbReference>
<dbReference type="Proteomes" id="UP000001880">
    <property type="component" value="Chromosome"/>
</dbReference>
<feature type="domain" description="RNA polymerase sigma-70 region 2" evidence="5">
    <location>
        <begin position="9"/>
        <end position="78"/>
    </location>
</feature>
<dbReference type="Gene3D" id="1.10.1740.10">
    <property type="match status" value="1"/>
</dbReference>
<keyword evidence="3" id="KW-0238">DNA-binding</keyword>
<name>D0LTM8_HALO1</name>
<dbReference type="GO" id="GO:0016987">
    <property type="term" value="F:sigma factor activity"/>
    <property type="evidence" value="ECO:0007669"/>
    <property type="project" value="UniProtKB-KW"/>
</dbReference>
<evidence type="ECO:0000256" key="2">
    <source>
        <dbReference type="ARBA" id="ARBA00023082"/>
    </source>
</evidence>
<dbReference type="Gene3D" id="1.20.140.160">
    <property type="match status" value="1"/>
</dbReference>
<proteinExistence type="predicted"/>
<protein>
    <submittedName>
        <fullName evidence="7">RNA polymerase, sigma 28 subunit, FliA/WhiG subfamily</fullName>
    </submittedName>
</protein>
<evidence type="ECO:0000259" key="6">
    <source>
        <dbReference type="Pfam" id="PF04545"/>
    </source>
</evidence>
<dbReference type="GO" id="GO:0006352">
    <property type="term" value="P:DNA-templated transcription initiation"/>
    <property type="evidence" value="ECO:0007669"/>
    <property type="project" value="InterPro"/>
</dbReference>
<dbReference type="SUPFAM" id="SSF88946">
    <property type="entry name" value="Sigma2 domain of RNA polymerase sigma factors"/>
    <property type="match status" value="1"/>
</dbReference>
<keyword evidence="2" id="KW-0731">Sigma factor</keyword>
<dbReference type="InterPro" id="IPR007627">
    <property type="entry name" value="RNA_pol_sigma70_r2"/>
</dbReference>
<dbReference type="EMBL" id="CP001804">
    <property type="protein sequence ID" value="ACY15722.1"/>
    <property type="molecule type" value="Genomic_DNA"/>
</dbReference>
<evidence type="ECO:0000259" key="5">
    <source>
        <dbReference type="Pfam" id="PF04542"/>
    </source>
</evidence>
<dbReference type="PANTHER" id="PTHR30385">
    <property type="entry name" value="SIGMA FACTOR F FLAGELLAR"/>
    <property type="match status" value="1"/>
</dbReference>
<organism evidence="7 8">
    <name type="scientific">Haliangium ochraceum (strain DSM 14365 / JCM 11303 / SMP-2)</name>
    <dbReference type="NCBI Taxonomy" id="502025"/>
    <lineage>
        <taxon>Bacteria</taxon>
        <taxon>Pseudomonadati</taxon>
        <taxon>Myxococcota</taxon>
        <taxon>Polyangia</taxon>
        <taxon>Haliangiales</taxon>
        <taxon>Kofleriaceae</taxon>
        <taxon>Haliangium</taxon>
    </lineage>
</organism>
<evidence type="ECO:0000256" key="4">
    <source>
        <dbReference type="ARBA" id="ARBA00023163"/>
    </source>
</evidence>
<evidence type="ECO:0000256" key="3">
    <source>
        <dbReference type="ARBA" id="ARBA00023125"/>
    </source>
</evidence>
<dbReference type="STRING" id="502025.Hoch_3220"/>
<dbReference type="InterPro" id="IPR013325">
    <property type="entry name" value="RNA_pol_sigma_r2"/>
</dbReference>
<gene>
    <name evidence="7" type="ordered locus">Hoch_3220</name>
</gene>
<sequence length="210" mass="23605">MLSVERRCLVEQNIGLARSIAGRLQRSMSLQVDFDDLLAHAQAGLIEASLRYDFAAETPFRMFARYRIRGAIFDWIRRMGYSRRAGRNARSPAEGEGAEDAERVRLPVPQVVFQAAYEESGPQAARAPTESAEAALAQKLRDRFVAQALTRLPAREQQFLRQCYYEDKTRVAAGASLGLSRYQAFRLHARAVGMLREELAAHGIRAFDDA</sequence>
<dbReference type="NCBIfam" id="TIGR02937">
    <property type="entry name" value="sigma70-ECF"/>
    <property type="match status" value="1"/>
</dbReference>
<dbReference type="eggNOG" id="COG1191">
    <property type="taxonomic scope" value="Bacteria"/>
</dbReference>
<dbReference type="InterPro" id="IPR013324">
    <property type="entry name" value="RNA_pol_sigma_r3/r4-like"/>
</dbReference>
<dbReference type="KEGG" id="hoh:Hoch_3220"/>
<dbReference type="PANTHER" id="PTHR30385:SF7">
    <property type="entry name" value="RNA POLYMERASE SIGMA FACTOR FLIA"/>
    <property type="match status" value="1"/>
</dbReference>
<dbReference type="InterPro" id="IPR007630">
    <property type="entry name" value="RNA_pol_sigma70_r4"/>
</dbReference>
<feature type="domain" description="RNA polymerase sigma-70 region 4" evidence="6">
    <location>
        <begin position="148"/>
        <end position="197"/>
    </location>
</feature>
<evidence type="ECO:0000313" key="7">
    <source>
        <dbReference type="EMBL" id="ACY15722.1"/>
    </source>
</evidence>
<keyword evidence="1" id="KW-0805">Transcription regulation</keyword>
<dbReference type="AlphaFoldDB" id="D0LTM8"/>